<reference evidence="4" key="1">
    <citation type="submission" date="2025-08" db="UniProtKB">
        <authorList>
            <consortium name="Ensembl"/>
        </authorList>
    </citation>
    <scope>IDENTIFICATION</scope>
</reference>
<dbReference type="InterPro" id="IPR001478">
    <property type="entry name" value="PDZ"/>
</dbReference>
<dbReference type="InterPro" id="IPR036892">
    <property type="entry name" value="L27_dom_sf"/>
</dbReference>
<dbReference type="GO" id="GO:0016324">
    <property type="term" value="C:apical plasma membrane"/>
    <property type="evidence" value="ECO:0007669"/>
    <property type="project" value="UniProtKB-SubCell"/>
</dbReference>
<evidence type="ECO:0000313" key="4">
    <source>
        <dbReference type="Ensembl" id="ENSEBUP00000020176.1"/>
    </source>
</evidence>
<evidence type="ECO:0000313" key="5">
    <source>
        <dbReference type="Proteomes" id="UP000694388"/>
    </source>
</evidence>
<accession>A0A8C4QT75</accession>
<dbReference type="AlphaFoldDB" id="A0A8C4QT75"/>
<keyword evidence="5" id="KW-1185">Reference proteome</keyword>
<reference evidence="4" key="2">
    <citation type="submission" date="2025-09" db="UniProtKB">
        <authorList>
            <consortium name="Ensembl"/>
        </authorList>
    </citation>
    <scope>IDENTIFICATION</scope>
</reference>
<dbReference type="InterPro" id="IPR004172">
    <property type="entry name" value="L27_dom"/>
</dbReference>
<dbReference type="Proteomes" id="UP000694388">
    <property type="component" value="Unplaced"/>
</dbReference>
<dbReference type="PROSITE" id="PS51022">
    <property type="entry name" value="L27"/>
    <property type="match status" value="1"/>
</dbReference>
<feature type="domain" description="L27" evidence="3">
    <location>
        <begin position="1"/>
        <end position="58"/>
    </location>
</feature>
<protein>
    <recommendedName>
        <fullName evidence="6">PDZ domain-containing protein</fullName>
    </recommendedName>
</protein>
<evidence type="ECO:0000259" key="2">
    <source>
        <dbReference type="PROSITE" id="PS50106"/>
    </source>
</evidence>
<dbReference type="InterPro" id="IPR036034">
    <property type="entry name" value="PDZ_sf"/>
</dbReference>
<evidence type="ECO:0008006" key="6">
    <source>
        <dbReference type="Google" id="ProtNLM"/>
    </source>
</evidence>
<dbReference type="Gene3D" id="1.10.287.650">
    <property type="entry name" value="L27 domain"/>
    <property type="match status" value="1"/>
</dbReference>
<dbReference type="PROSITE" id="PS50106">
    <property type="entry name" value="PDZ"/>
    <property type="match status" value="1"/>
</dbReference>
<organism evidence="4 5">
    <name type="scientific">Eptatretus burgeri</name>
    <name type="common">Inshore hagfish</name>
    <dbReference type="NCBI Taxonomy" id="7764"/>
    <lineage>
        <taxon>Eukaryota</taxon>
        <taxon>Metazoa</taxon>
        <taxon>Chordata</taxon>
        <taxon>Craniata</taxon>
        <taxon>Vertebrata</taxon>
        <taxon>Cyclostomata</taxon>
        <taxon>Myxini</taxon>
        <taxon>Myxiniformes</taxon>
        <taxon>Myxinidae</taxon>
        <taxon>Eptatretinae</taxon>
        <taxon>Eptatretus</taxon>
    </lineage>
</organism>
<evidence type="ECO:0000256" key="1">
    <source>
        <dbReference type="ARBA" id="ARBA00004221"/>
    </source>
</evidence>
<proteinExistence type="predicted"/>
<dbReference type="SUPFAM" id="SSF101288">
    <property type="entry name" value="L27 domain"/>
    <property type="match status" value="1"/>
</dbReference>
<dbReference type="InterPro" id="IPR015132">
    <property type="entry name" value="L27_2"/>
</dbReference>
<dbReference type="Ensembl" id="ENSEBUT00000020752.1">
    <property type="protein sequence ID" value="ENSEBUP00000020176.1"/>
    <property type="gene ID" value="ENSEBUG00000012520.1"/>
</dbReference>
<name>A0A8C4QT75_EPTBU</name>
<sequence>MIEATFAMQALDRLQAKLHTRSRSADSQDSLRATLASPLFQQIVHLQRSVQEFKGTSTDSNLEYGHIHTLDQNASLPWAHEARRAAISLISPGRPVEEVELGKDEDLPGSLGFSIVGLRSKQQGELGIFIQAITESGIAHR</sequence>
<dbReference type="SUPFAM" id="SSF50156">
    <property type="entry name" value="PDZ domain-like"/>
    <property type="match status" value="1"/>
</dbReference>
<comment type="subcellular location">
    <subcellularLocation>
        <location evidence="1">Apical cell membrane</location>
    </subcellularLocation>
</comment>
<dbReference type="Gene3D" id="2.30.42.10">
    <property type="match status" value="1"/>
</dbReference>
<dbReference type="Pfam" id="PF09045">
    <property type="entry name" value="L27_2"/>
    <property type="match status" value="1"/>
</dbReference>
<feature type="domain" description="PDZ" evidence="2">
    <location>
        <begin position="98"/>
        <end position="141"/>
    </location>
</feature>
<evidence type="ECO:0000259" key="3">
    <source>
        <dbReference type="PROSITE" id="PS51022"/>
    </source>
</evidence>